<dbReference type="AlphaFoldDB" id="A0A835HAG5"/>
<evidence type="ECO:0000256" key="2">
    <source>
        <dbReference type="ARBA" id="ARBA00010793"/>
    </source>
</evidence>
<name>A0A835HAG5_9MAGN</name>
<evidence type="ECO:0000256" key="8">
    <source>
        <dbReference type="ARBA" id="ARBA00023136"/>
    </source>
</evidence>
<evidence type="ECO:0000256" key="1">
    <source>
        <dbReference type="ARBA" id="ARBA00004508"/>
    </source>
</evidence>
<keyword evidence="8" id="KW-0472">Membrane</keyword>
<feature type="region of interest" description="Disordered" evidence="9">
    <location>
        <begin position="1"/>
        <end position="29"/>
    </location>
</feature>
<dbReference type="SUPFAM" id="SSF159501">
    <property type="entry name" value="EreA/ChaN-like"/>
    <property type="match status" value="1"/>
</dbReference>
<accession>A0A835HAG5</accession>
<keyword evidence="3" id="KW-0150">Chloroplast</keyword>
<comment type="similarity">
    <text evidence="2">Belongs to the RETICULATA family.</text>
</comment>
<keyword evidence="12" id="KW-1185">Reference proteome</keyword>
<evidence type="ECO:0000256" key="5">
    <source>
        <dbReference type="ARBA" id="ARBA00022692"/>
    </source>
</evidence>
<reference evidence="11 12" key="1">
    <citation type="submission" date="2020-10" db="EMBL/GenBank/DDBJ databases">
        <title>The Coptis chinensis genome and diversification of protoberbering-type alkaloids.</title>
        <authorList>
            <person name="Wang B."/>
            <person name="Shu S."/>
            <person name="Song C."/>
            <person name="Liu Y."/>
        </authorList>
    </citation>
    <scope>NUCLEOTIDE SEQUENCE [LARGE SCALE GENOMIC DNA]</scope>
    <source>
        <strain evidence="11">HL-2020</strain>
        <tissue evidence="11">Leaf</tissue>
    </source>
</reference>
<evidence type="ECO:0000256" key="7">
    <source>
        <dbReference type="ARBA" id="ARBA00022989"/>
    </source>
</evidence>
<evidence type="ECO:0000259" key="10">
    <source>
        <dbReference type="Pfam" id="PF04187"/>
    </source>
</evidence>
<organism evidence="11 12">
    <name type="scientific">Coptis chinensis</name>
    <dbReference type="NCBI Taxonomy" id="261450"/>
    <lineage>
        <taxon>Eukaryota</taxon>
        <taxon>Viridiplantae</taxon>
        <taxon>Streptophyta</taxon>
        <taxon>Embryophyta</taxon>
        <taxon>Tracheophyta</taxon>
        <taxon>Spermatophyta</taxon>
        <taxon>Magnoliopsida</taxon>
        <taxon>Ranunculales</taxon>
        <taxon>Ranunculaceae</taxon>
        <taxon>Coptidoideae</taxon>
        <taxon>Coptis</taxon>
    </lineage>
</organism>
<evidence type="ECO:0000256" key="9">
    <source>
        <dbReference type="SAM" id="MobiDB-lite"/>
    </source>
</evidence>
<proteinExistence type="inferred from homology"/>
<comment type="subcellular location">
    <subcellularLocation>
        <location evidence="1">Plastid</location>
        <location evidence="1">Chloroplast membrane</location>
        <topology evidence="1">Multi-pass membrane protein</topology>
    </subcellularLocation>
</comment>
<keyword evidence="4" id="KW-0934">Plastid</keyword>
<evidence type="ECO:0000256" key="4">
    <source>
        <dbReference type="ARBA" id="ARBA00022640"/>
    </source>
</evidence>
<dbReference type="Pfam" id="PF04187">
    <property type="entry name" value="Cofac_haem_bdg"/>
    <property type="match status" value="1"/>
</dbReference>
<dbReference type="Pfam" id="PF11891">
    <property type="entry name" value="RETICULATA-like"/>
    <property type="match status" value="1"/>
</dbReference>
<evidence type="ECO:0000256" key="3">
    <source>
        <dbReference type="ARBA" id="ARBA00022528"/>
    </source>
</evidence>
<keyword evidence="6" id="KW-0809">Transit peptide</keyword>
<dbReference type="EMBL" id="JADFTS010000008">
    <property type="protein sequence ID" value="KAF9594702.1"/>
    <property type="molecule type" value="Genomic_DNA"/>
</dbReference>
<dbReference type="PANTHER" id="PTHR31620:SF2">
    <property type="entry name" value="PROTEIN RETICULATA-RELATED 5, CHLOROPLASTIC"/>
    <property type="match status" value="1"/>
</dbReference>
<feature type="region of interest" description="Disordered" evidence="9">
    <location>
        <begin position="61"/>
        <end position="84"/>
    </location>
</feature>
<feature type="compositionally biased region" description="Low complexity" evidence="9">
    <location>
        <begin position="1"/>
        <end position="11"/>
    </location>
</feature>
<gene>
    <name evidence="11" type="ORF">IFM89_034487</name>
</gene>
<feature type="domain" description="Haem-binding uptake Tiki superfamily ChaN" evidence="10">
    <location>
        <begin position="119"/>
        <end position="339"/>
    </location>
</feature>
<dbReference type="OrthoDB" id="205639at2759"/>
<evidence type="ECO:0000256" key="6">
    <source>
        <dbReference type="ARBA" id="ARBA00022946"/>
    </source>
</evidence>
<evidence type="ECO:0000313" key="12">
    <source>
        <dbReference type="Proteomes" id="UP000631114"/>
    </source>
</evidence>
<keyword evidence="5" id="KW-0812">Transmembrane</keyword>
<protein>
    <recommendedName>
        <fullName evidence="10">Haem-binding uptake Tiki superfamily ChaN domain-containing protein</fullName>
    </recommendedName>
</protein>
<evidence type="ECO:0000313" key="11">
    <source>
        <dbReference type="EMBL" id="KAF9594702.1"/>
    </source>
</evidence>
<sequence length="715" mass="79320">MRLHLSSSSLHTTPNQLLPRHSHRPRPSYISAHNVSTQRRQVLLTPALIIGTCFLRSTVAKAEDKAPSTTETETTTTTTTESIVSEPVLEEEEEVVLSRIYDATVIGEPQAVVKDKRKVWEKLMNARIVYLGEAEQVPVRDDKELELEIVKNLKSRCLEQERVVSVALEAFPCNLQGQLDLYMDKRIDGNTLKTSVSHWPDQRWQEYEPLLSYCRDNGVRLVACGTPLEVLRTVKAEGISALSKADRKIYAPPAGSGFIAGFTSISRRLPLDTISSLQSVPFGPSSYLSAQAKVVEDYTMFQILLQATVDGGSTGMLVVVTGASHVIYGQKGTGLPARISKKLQKKNQVVILLDPERQLIRREGEVPVADFLWYSAARPCSRNCFDRAEIARVMNAAGRRREALPQDLQNGIDLGLVSPEVLQNFFDLEKYPFISELTHHFQGFRERLLADPKFLHRLAIEEAISLTTTLVAQYERRKENFFEELDYVITDTLRGAVVDFFTVWLPAPTLSFLPYADGIATPDTMDALKGILGSIPDNAFQENIAGKDWDLNHRIAAVIIGGLKLAGVGFISSIGAVASSNILYGTRRLLNPALVANQKNKRSPILKTALVYGSFLGTSANLRYQIIAGLVEHRISDHLLSSQPLLVNVLSFAVRTVNSYWGTQQWIDVARYTGLQTRKSKATSDPPSETLNLSALTDEVSVDEMKNQSGDNPTS</sequence>
<feature type="compositionally biased region" description="Low complexity" evidence="9">
    <location>
        <begin position="69"/>
        <end position="84"/>
    </location>
</feature>
<dbReference type="GO" id="GO:0031969">
    <property type="term" value="C:chloroplast membrane"/>
    <property type="evidence" value="ECO:0007669"/>
    <property type="project" value="UniProtKB-SubCell"/>
</dbReference>
<dbReference type="InterPro" id="IPR021825">
    <property type="entry name" value="RETICULATA-related"/>
</dbReference>
<comment type="caution">
    <text evidence="11">The sequence shown here is derived from an EMBL/GenBank/DDBJ whole genome shotgun (WGS) entry which is preliminary data.</text>
</comment>
<dbReference type="PANTHER" id="PTHR31620">
    <property type="entry name" value="PROTEIN RETICULATA-RELATED 2, CHLOROPLASTIC-RELATED"/>
    <property type="match status" value="1"/>
</dbReference>
<dbReference type="Gene3D" id="3.40.50.11550">
    <property type="match status" value="1"/>
</dbReference>
<dbReference type="Proteomes" id="UP000631114">
    <property type="component" value="Unassembled WGS sequence"/>
</dbReference>
<keyword evidence="7" id="KW-1133">Transmembrane helix</keyword>
<feature type="compositionally biased region" description="Polar residues" evidence="9">
    <location>
        <begin position="683"/>
        <end position="695"/>
    </location>
</feature>
<dbReference type="InterPro" id="IPR007314">
    <property type="entry name" value="Cofac_haem-bd_dom"/>
</dbReference>
<feature type="region of interest" description="Disordered" evidence="9">
    <location>
        <begin position="678"/>
        <end position="715"/>
    </location>
</feature>